<evidence type="ECO:0000313" key="1">
    <source>
        <dbReference type="EMBL" id="GFD45068.1"/>
    </source>
</evidence>
<dbReference type="EMBL" id="BKCJ011639131">
    <property type="protein sequence ID" value="GFD45068.1"/>
    <property type="molecule type" value="Genomic_DNA"/>
</dbReference>
<organism evidence="1">
    <name type="scientific">Tanacetum cinerariifolium</name>
    <name type="common">Dalmatian daisy</name>
    <name type="synonym">Chrysanthemum cinerariifolium</name>
    <dbReference type="NCBI Taxonomy" id="118510"/>
    <lineage>
        <taxon>Eukaryota</taxon>
        <taxon>Viridiplantae</taxon>
        <taxon>Streptophyta</taxon>
        <taxon>Embryophyta</taxon>
        <taxon>Tracheophyta</taxon>
        <taxon>Spermatophyta</taxon>
        <taxon>Magnoliopsida</taxon>
        <taxon>eudicotyledons</taxon>
        <taxon>Gunneridae</taxon>
        <taxon>Pentapetalae</taxon>
        <taxon>asterids</taxon>
        <taxon>campanulids</taxon>
        <taxon>Asterales</taxon>
        <taxon>Asteraceae</taxon>
        <taxon>Asteroideae</taxon>
        <taxon>Anthemideae</taxon>
        <taxon>Anthemidinae</taxon>
        <taxon>Tanacetum</taxon>
    </lineage>
</organism>
<name>A0A699WH73_TANCI</name>
<accession>A0A699WH73</accession>
<reference evidence="1" key="1">
    <citation type="journal article" date="2019" name="Sci. Rep.">
        <title>Draft genome of Tanacetum cinerariifolium, the natural source of mosquito coil.</title>
        <authorList>
            <person name="Yamashiro T."/>
            <person name="Shiraishi A."/>
            <person name="Satake H."/>
            <person name="Nakayama K."/>
        </authorList>
    </citation>
    <scope>NUCLEOTIDE SEQUENCE</scope>
</reference>
<comment type="caution">
    <text evidence="1">The sequence shown here is derived from an EMBL/GenBank/DDBJ whole genome shotgun (WGS) entry which is preliminary data.</text>
</comment>
<protein>
    <submittedName>
        <fullName evidence="1">Uncharacterized protein</fullName>
    </submittedName>
</protein>
<sequence>VRLFVPDCRNASPSELSFGGCDGGVKRRLHGHGDEICECVWILGNLDIRDLIDDAVN</sequence>
<feature type="non-terminal residue" evidence="1">
    <location>
        <position position="1"/>
    </location>
</feature>
<proteinExistence type="predicted"/>
<gene>
    <name evidence="1" type="ORF">Tci_917037</name>
</gene>
<dbReference type="AlphaFoldDB" id="A0A699WH73"/>